<proteinExistence type="predicted"/>
<gene>
    <name evidence="1" type="ORF">LTRI10_LOCUS40123</name>
</gene>
<dbReference type="AlphaFoldDB" id="A0AAV2FNR8"/>
<dbReference type="EMBL" id="OZ034820">
    <property type="protein sequence ID" value="CAL1399964.1"/>
    <property type="molecule type" value="Genomic_DNA"/>
</dbReference>
<evidence type="ECO:0000313" key="2">
    <source>
        <dbReference type="Proteomes" id="UP001497516"/>
    </source>
</evidence>
<evidence type="ECO:0008006" key="3">
    <source>
        <dbReference type="Google" id="ProtNLM"/>
    </source>
</evidence>
<reference evidence="1 2" key="1">
    <citation type="submission" date="2024-04" db="EMBL/GenBank/DDBJ databases">
        <authorList>
            <person name="Fracassetti M."/>
        </authorList>
    </citation>
    <scope>NUCLEOTIDE SEQUENCE [LARGE SCALE GENOMIC DNA]</scope>
</reference>
<protein>
    <recommendedName>
        <fullName evidence="3">Secreted protein</fullName>
    </recommendedName>
</protein>
<evidence type="ECO:0000313" key="1">
    <source>
        <dbReference type="EMBL" id="CAL1399964.1"/>
    </source>
</evidence>
<dbReference type="Proteomes" id="UP001497516">
    <property type="component" value="Chromosome 7"/>
</dbReference>
<name>A0AAV2FNR8_9ROSI</name>
<organism evidence="1 2">
    <name type="scientific">Linum trigynum</name>
    <dbReference type="NCBI Taxonomy" id="586398"/>
    <lineage>
        <taxon>Eukaryota</taxon>
        <taxon>Viridiplantae</taxon>
        <taxon>Streptophyta</taxon>
        <taxon>Embryophyta</taxon>
        <taxon>Tracheophyta</taxon>
        <taxon>Spermatophyta</taxon>
        <taxon>Magnoliopsida</taxon>
        <taxon>eudicotyledons</taxon>
        <taxon>Gunneridae</taxon>
        <taxon>Pentapetalae</taxon>
        <taxon>rosids</taxon>
        <taxon>fabids</taxon>
        <taxon>Malpighiales</taxon>
        <taxon>Linaceae</taxon>
        <taxon>Linum</taxon>
    </lineage>
</organism>
<keyword evidence="2" id="KW-1185">Reference proteome</keyword>
<accession>A0AAV2FNR8</accession>
<sequence length="80" mass="9188">MQDTDKCKRLLLNVTVAALLSPSPEPSPQQSIPFSRVYCGSSPLSFFQCDFWQHKRNDLNCNSEFRDHRLPSLLQCLDCI</sequence>